<dbReference type="InterPro" id="IPR036047">
    <property type="entry name" value="F-box-like_dom_sf"/>
</dbReference>
<comment type="caution">
    <text evidence="2">The sequence shown here is derived from an EMBL/GenBank/DDBJ whole genome shotgun (WGS) entry which is preliminary data.</text>
</comment>
<dbReference type="Pfam" id="PF00646">
    <property type="entry name" value="F-box"/>
    <property type="match status" value="1"/>
</dbReference>
<gene>
    <name evidence="2" type="ORF">SLEP1_g53135</name>
</gene>
<evidence type="ECO:0000313" key="2">
    <source>
        <dbReference type="EMBL" id="GKV46128.1"/>
    </source>
</evidence>
<accession>A0AAV5MB96</accession>
<dbReference type="SMART" id="SM00256">
    <property type="entry name" value="FBOX"/>
    <property type="match status" value="1"/>
</dbReference>
<evidence type="ECO:0000313" key="3">
    <source>
        <dbReference type="Proteomes" id="UP001054252"/>
    </source>
</evidence>
<proteinExistence type="predicted"/>
<dbReference type="CDD" id="cd22162">
    <property type="entry name" value="F-box_AtSKIP3-like"/>
    <property type="match status" value="1"/>
</dbReference>
<dbReference type="Proteomes" id="UP001054252">
    <property type="component" value="Unassembled WGS sequence"/>
</dbReference>
<dbReference type="PANTHER" id="PTHR32278:SF111">
    <property type="entry name" value="F-BOX PROTEIN PP2-B12-RELATED"/>
    <property type="match status" value="1"/>
</dbReference>
<organism evidence="2 3">
    <name type="scientific">Rubroshorea leprosula</name>
    <dbReference type="NCBI Taxonomy" id="152421"/>
    <lineage>
        <taxon>Eukaryota</taxon>
        <taxon>Viridiplantae</taxon>
        <taxon>Streptophyta</taxon>
        <taxon>Embryophyta</taxon>
        <taxon>Tracheophyta</taxon>
        <taxon>Spermatophyta</taxon>
        <taxon>Magnoliopsida</taxon>
        <taxon>eudicotyledons</taxon>
        <taxon>Gunneridae</taxon>
        <taxon>Pentapetalae</taxon>
        <taxon>rosids</taxon>
        <taxon>malvids</taxon>
        <taxon>Malvales</taxon>
        <taxon>Dipterocarpaceae</taxon>
        <taxon>Rubroshorea</taxon>
    </lineage>
</organism>
<reference evidence="2 3" key="1">
    <citation type="journal article" date="2021" name="Commun. Biol.">
        <title>The genome of Shorea leprosula (Dipterocarpaceae) highlights the ecological relevance of drought in aseasonal tropical rainforests.</title>
        <authorList>
            <person name="Ng K.K.S."/>
            <person name="Kobayashi M.J."/>
            <person name="Fawcett J.A."/>
            <person name="Hatakeyama M."/>
            <person name="Paape T."/>
            <person name="Ng C.H."/>
            <person name="Ang C.C."/>
            <person name="Tnah L.H."/>
            <person name="Lee C.T."/>
            <person name="Nishiyama T."/>
            <person name="Sese J."/>
            <person name="O'Brien M.J."/>
            <person name="Copetti D."/>
            <person name="Mohd Noor M.I."/>
            <person name="Ong R.C."/>
            <person name="Putra M."/>
            <person name="Sireger I.Z."/>
            <person name="Indrioko S."/>
            <person name="Kosugi Y."/>
            <person name="Izuno A."/>
            <person name="Isagi Y."/>
            <person name="Lee S.L."/>
            <person name="Shimizu K.K."/>
        </authorList>
    </citation>
    <scope>NUCLEOTIDE SEQUENCE [LARGE SCALE GENOMIC DNA]</scope>
    <source>
        <strain evidence="2">214</strain>
    </source>
</reference>
<evidence type="ECO:0000259" key="1">
    <source>
        <dbReference type="PROSITE" id="PS50181"/>
    </source>
</evidence>
<dbReference type="PROSITE" id="PS50181">
    <property type="entry name" value="FBOX"/>
    <property type="match status" value="1"/>
</dbReference>
<dbReference type="SUPFAM" id="SSF81383">
    <property type="entry name" value="F-box domain"/>
    <property type="match status" value="1"/>
</dbReference>
<dbReference type="InterPro" id="IPR001810">
    <property type="entry name" value="F-box_dom"/>
</dbReference>
<name>A0AAV5MB96_9ROSI</name>
<dbReference type="AlphaFoldDB" id="A0AAV5MB96"/>
<sequence>MLDFRALPTGCLADIISLTSPLDACRLSLVSPFFYSFASSDDVWAKFLPADYQNLVPASRFVSPLKGLYLSLCDHPVLIDDGKKVNLYIRSPTSLLIFSFLPPLLIVGWTADCTSLF</sequence>
<dbReference type="EMBL" id="BPVZ01000203">
    <property type="protein sequence ID" value="GKV46128.1"/>
    <property type="molecule type" value="Genomic_DNA"/>
</dbReference>
<dbReference type="PANTHER" id="PTHR32278">
    <property type="entry name" value="F-BOX DOMAIN-CONTAINING PROTEIN"/>
    <property type="match status" value="1"/>
</dbReference>
<protein>
    <recommendedName>
        <fullName evidence="1">F-box domain-containing protein</fullName>
    </recommendedName>
</protein>
<feature type="domain" description="F-box" evidence="1">
    <location>
        <begin position="1"/>
        <end position="47"/>
    </location>
</feature>
<keyword evidence="3" id="KW-1185">Reference proteome</keyword>